<dbReference type="Pfam" id="PF02776">
    <property type="entry name" value="TPP_enzyme_N"/>
    <property type="match status" value="1"/>
</dbReference>
<protein>
    <recommendedName>
        <fullName evidence="6">2-succinyl-5-enolpyruvyl-6-hydroxy-3-cyclohexene-1-carboxylate synthase</fullName>
        <shortName evidence="6">SEPHCHC synthase</shortName>
        <ecNumber evidence="6">2.2.1.9</ecNumber>
    </recommendedName>
    <alternativeName>
        <fullName evidence="6">Menaquinone biosynthesis protein MenD</fullName>
    </alternativeName>
</protein>
<dbReference type="EC" id="2.2.1.9" evidence="6"/>
<dbReference type="UniPathway" id="UPA00079"/>
<dbReference type="Gene3D" id="3.40.50.970">
    <property type="match status" value="2"/>
</dbReference>
<dbReference type="PANTHER" id="PTHR42916:SF1">
    <property type="entry name" value="PROTEIN PHYLLO, CHLOROPLASTIC"/>
    <property type="match status" value="1"/>
</dbReference>
<evidence type="ECO:0000256" key="3">
    <source>
        <dbReference type="ARBA" id="ARBA00022842"/>
    </source>
</evidence>
<dbReference type="AlphaFoldDB" id="A0A4P7VEP5"/>
<dbReference type="KEGG" id="mgod:E7746_04275"/>
<evidence type="ECO:0000256" key="5">
    <source>
        <dbReference type="ARBA" id="ARBA00023211"/>
    </source>
</evidence>
<dbReference type="InterPro" id="IPR012001">
    <property type="entry name" value="Thiamin_PyroP_enz_TPP-bd_dom"/>
</dbReference>
<dbReference type="GO" id="GO:0030145">
    <property type="term" value="F:manganese ion binding"/>
    <property type="evidence" value="ECO:0007669"/>
    <property type="project" value="UniProtKB-UniRule"/>
</dbReference>
<sequence>MKTTDKDSCLILVSLLVKHGVRHVVISPGSRNAPLVVALAQCDAIEKTVVIDERSAAFIALGKASIVDGAVALVCTSGTAVLNYAPAIAEAYYRKLPIVVVSADRPMEWIDQDDSQTLRQYEALSHYVKRSYNIPSRCDNDTSRWYVNRVVNDAMLCALSGRRAPVHINLQLDEPLNVRKPAEATHWTERFIGHVAPGRILTDSELTHLVERLSSPNKVLVIGGFHKPDTLLNESLGRLAMMPNVTVLCESIANIHNRLFIDSIDSTLSILDDEGKRSLTPDVVITFGGALVSRFVKQYLRNYRVGEHWHVGMTDNTIDCFQSLTLRIDMEAGSFFAQIADAMRESVDSDYSARWHEVAREARQLHDKYVSSIPWSDMSAMSVIMSMLPHDCNLQLSNGTSIRYAQLFSSRDIRRSDCNRGVSGIDGCTSTAIGASTVYDGVTVLITGDMSAQYDIGALTVDCIPPRFKMIVMCNGGGGIFRFISSTSNQPELEEYFVVKRHFPLQQMAEAYGFRYFEADSEESLRHNFQNFMEVSDRPSIMAVHTPAEESAEVLRGYFKRHAR</sequence>
<organism evidence="8 9">
    <name type="scientific">Muribaculum gordoncarteri</name>
    <dbReference type="NCBI Taxonomy" id="2530390"/>
    <lineage>
        <taxon>Bacteria</taxon>
        <taxon>Pseudomonadati</taxon>
        <taxon>Bacteroidota</taxon>
        <taxon>Bacteroidia</taxon>
        <taxon>Bacteroidales</taxon>
        <taxon>Muribaculaceae</taxon>
        <taxon>Muribaculum</taxon>
    </lineage>
</organism>
<comment type="pathway">
    <text evidence="6">Quinol/quinone metabolism; 1,4-dihydroxy-2-naphthoate biosynthesis; 1,4-dihydroxy-2-naphthoate from chorismate: step 2/7.</text>
</comment>
<evidence type="ECO:0000313" key="8">
    <source>
        <dbReference type="EMBL" id="QCD35152.1"/>
    </source>
</evidence>
<dbReference type="RefSeq" id="WP_136409956.1">
    <property type="nucleotide sequence ID" value="NZ_CP039393.1"/>
</dbReference>
<dbReference type="GO" id="GO:0000287">
    <property type="term" value="F:magnesium ion binding"/>
    <property type="evidence" value="ECO:0007669"/>
    <property type="project" value="UniProtKB-UniRule"/>
</dbReference>
<comment type="similarity">
    <text evidence="6">Belongs to the TPP enzyme family. MenD subfamily.</text>
</comment>
<comment type="pathway">
    <text evidence="6">Quinol/quinone metabolism; menaquinone biosynthesis.</text>
</comment>
<feature type="domain" description="Thiamine pyrophosphate enzyme N-terminal TPP-binding" evidence="7">
    <location>
        <begin position="12"/>
        <end position="120"/>
    </location>
</feature>
<reference evidence="8 9" key="1">
    <citation type="submission" date="2019-02" db="EMBL/GenBank/DDBJ databases">
        <title>Isolation and identification of novel species under the genus Muribaculum.</title>
        <authorList>
            <person name="Miyake S."/>
            <person name="Ding Y."/>
            <person name="Low A."/>
            <person name="Soh M."/>
            <person name="Seedorf H."/>
        </authorList>
    </citation>
    <scope>NUCLEOTIDE SEQUENCE [LARGE SCALE GENOMIC DNA]</scope>
    <source>
        <strain evidence="8 9">TLL-A4</strain>
    </source>
</reference>
<comment type="cofactor">
    <cofactor evidence="6">
        <name>Mg(2+)</name>
        <dbReference type="ChEBI" id="CHEBI:18420"/>
    </cofactor>
    <cofactor evidence="6">
        <name>Mn(2+)</name>
        <dbReference type="ChEBI" id="CHEBI:29035"/>
    </cofactor>
</comment>
<dbReference type="SUPFAM" id="SSF52518">
    <property type="entry name" value="Thiamin diphosphate-binding fold (THDP-binding)"/>
    <property type="match status" value="2"/>
</dbReference>
<dbReference type="UniPathway" id="UPA01057">
    <property type="reaction ID" value="UER00164"/>
</dbReference>
<evidence type="ECO:0000256" key="6">
    <source>
        <dbReference type="HAMAP-Rule" id="MF_01659"/>
    </source>
</evidence>
<keyword evidence="3 6" id="KW-0460">Magnesium</keyword>
<dbReference type="PIRSF" id="PIRSF004983">
    <property type="entry name" value="MenD"/>
    <property type="match status" value="1"/>
</dbReference>
<keyword evidence="4 6" id="KW-0786">Thiamine pyrophosphate</keyword>
<accession>A0A4P7VEP5</accession>
<dbReference type="Gene3D" id="3.40.50.1220">
    <property type="entry name" value="TPP-binding domain"/>
    <property type="match status" value="1"/>
</dbReference>
<keyword evidence="2 6" id="KW-0479">Metal-binding</keyword>
<keyword evidence="1 6" id="KW-0808">Transferase</keyword>
<keyword evidence="6" id="KW-0474">Menaquinone biosynthesis</keyword>
<name>A0A4P7VEP5_9BACT</name>
<dbReference type="OrthoDB" id="9791859at2"/>
<dbReference type="GO" id="GO:0070204">
    <property type="term" value="F:2-succinyl-5-enolpyruvyl-6-hydroxy-3-cyclohexene-1-carboxylic-acid synthase activity"/>
    <property type="evidence" value="ECO:0007669"/>
    <property type="project" value="UniProtKB-UniRule"/>
</dbReference>
<evidence type="ECO:0000259" key="7">
    <source>
        <dbReference type="Pfam" id="PF02776"/>
    </source>
</evidence>
<evidence type="ECO:0000313" key="9">
    <source>
        <dbReference type="Proteomes" id="UP000297031"/>
    </source>
</evidence>
<dbReference type="InterPro" id="IPR029061">
    <property type="entry name" value="THDP-binding"/>
</dbReference>
<dbReference type="GO" id="GO:0009234">
    <property type="term" value="P:menaquinone biosynthetic process"/>
    <property type="evidence" value="ECO:0007669"/>
    <property type="project" value="UniProtKB-UniRule"/>
</dbReference>
<evidence type="ECO:0000256" key="4">
    <source>
        <dbReference type="ARBA" id="ARBA00023052"/>
    </source>
</evidence>
<dbReference type="CDD" id="cd07037">
    <property type="entry name" value="TPP_PYR_MenD"/>
    <property type="match status" value="1"/>
</dbReference>
<gene>
    <name evidence="6 8" type="primary">menD</name>
    <name evidence="8" type="ORF">E7746_04275</name>
</gene>
<comment type="subunit">
    <text evidence="6">Homodimer.</text>
</comment>
<comment type="cofactor">
    <cofactor evidence="6">
        <name>thiamine diphosphate</name>
        <dbReference type="ChEBI" id="CHEBI:58937"/>
    </cofactor>
    <text evidence="6">Binds 1 thiamine pyrophosphate per subunit.</text>
</comment>
<dbReference type="EMBL" id="CP039393">
    <property type="protein sequence ID" value="QCD35152.1"/>
    <property type="molecule type" value="Genomic_DNA"/>
</dbReference>
<dbReference type="HAMAP" id="MF_01659">
    <property type="entry name" value="MenD"/>
    <property type="match status" value="1"/>
</dbReference>
<keyword evidence="5 6" id="KW-0464">Manganese</keyword>
<proteinExistence type="inferred from homology"/>
<dbReference type="InterPro" id="IPR004433">
    <property type="entry name" value="MenaQ_synth_MenD"/>
</dbReference>
<comment type="catalytic activity">
    <reaction evidence="6">
        <text>isochorismate + 2-oxoglutarate + H(+) = 5-enolpyruvoyl-6-hydroxy-2-succinyl-cyclohex-3-ene-1-carboxylate + CO2</text>
        <dbReference type="Rhea" id="RHEA:25593"/>
        <dbReference type="ChEBI" id="CHEBI:15378"/>
        <dbReference type="ChEBI" id="CHEBI:16526"/>
        <dbReference type="ChEBI" id="CHEBI:16810"/>
        <dbReference type="ChEBI" id="CHEBI:29780"/>
        <dbReference type="ChEBI" id="CHEBI:58818"/>
        <dbReference type="EC" id="2.2.1.9"/>
    </reaction>
</comment>
<dbReference type="Proteomes" id="UP000297031">
    <property type="component" value="Chromosome"/>
</dbReference>
<dbReference type="PANTHER" id="PTHR42916">
    <property type="entry name" value="2-SUCCINYL-5-ENOLPYRUVYL-6-HYDROXY-3-CYCLOHEXENE-1-CARBOXYLATE SYNTHASE"/>
    <property type="match status" value="1"/>
</dbReference>
<dbReference type="NCBIfam" id="TIGR00173">
    <property type="entry name" value="menD"/>
    <property type="match status" value="1"/>
</dbReference>
<dbReference type="GO" id="GO:0030976">
    <property type="term" value="F:thiamine pyrophosphate binding"/>
    <property type="evidence" value="ECO:0007669"/>
    <property type="project" value="UniProtKB-UniRule"/>
</dbReference>
<evidence type="ECO:0000256" key="2">
    <source>
        <dbReference type="ARBA" id="ARBA00022723"/>
    </source>
</evidence>
<keyword evidence="9" id="KW-1185">Reference proteome</keyword>
<comment type="function">
    <text evidence="6">Catalyzes the thiamine diphosphate-dependent decarboxylation of 2-oxoglutarate and the subsequent addition of the resulting succinic semialdehyde-thiamine pyrophosphate anion to isochorismate to yield 2-succinyl-5-enolpyruvyl-6-hydroxy-3-cyclohexene-1-carboxylate (SEPHCHC).</text>
</comment>
<evidence type="ECO:0000256" key="1">
    <source>
        <dbReference type="ARBA" id="ARBA00022679"/>
    </source>
</evidence>